<keyword evidence="2" id="KW-1185">Reference proteome</keyword>
<name>A0A975BXW9_9BACT</name>
<dbReference type="Proteomes" id="UP000663722">
    <property type="component" value="Chromosome"/>
</dbReference>
<organism evidence="1 2">
    <name type="scientific">Desulfonema magnum</name>
    <dbReference type="NCBI Taxonomy" id="45655"/>
    <lineage>
        <taxon>Bacteria</taxon>
        <taxon>Pseudomonadati</taxon>
        <taxon>Thermodesulfobacteriota</taxon>
        <taxon>Desulfobacteria</taxon>
        <taxon>Desulfobacterales</taxon>
        <taxon>Desulfococcaceae</taxon>
        <taxon>Desulfonema</taxon>
    </lineage>
</organism>
<accession>A0A975BXW9</accession>
<reference evidence="1" key="1">
    <citation type="journal article" date="2021" name="Microb. Physiol.">
        <title>Proteogenomic Insights into the Physiology of Marine, Sulfate-Reducing, Filamentous Desulfonema limicola and Desulfonema magnum.</title>
        <authorList>
            <person name="Schnaars V."/>
            <person name="Wohlbrand L."/>
            <person name="Scheve S."/>
            <person name="Hinrichs C."/>
            <person name="Reinhardt R."/>
            <person name="Rabus R."/>
        </authorList>
    </citation>
    <scope>NUCLEOTIDE SEQUENCE</scope>
    <source>
        <strain evidence="1">4be13</strain>
    </source>
</reference>
<gene>
    <name evidence="1" type="ORF">dnm_094830</name>
</gene>
<evidence type="ECO:0000313" key="2">
    <source>
        <dbReference type="Proteomes" id="UP000663722"/>
    </source>
</evidence>
<dbReference type="AlphaFoldDB" id="A0A975BXW9"/>
<proteinExistence type="predicted"/>
<dbReference type="EMBL" id="CP061800">
    <property type="protein sequence ID" value="QTA93382.1"/>
    <property type="molecule type" value="Genomic_DNA"/>
</dbReference>
<dbReference type="KEGG" id="dmm:dnm_094830"/>
<sequence length="63" mass="7114">MFRQAQQAVFLPASAKFFLKVFDQLIISRWKKFVVPPSGGLLCKCKHLFSLRPPEGGTTNFAD</sequence>
<protein>
    <submittedName>
        <fullName evidence="1">Uncharacterized protein</fullName>
    </submittedName>
</protein>
<evidence type="ECO:0000313" key="1">
    <source>
        <dbReference type="EMBL" id="QTA93382.1"/>
    </source>
</evidence>